<name>A0A7K3M2D1_9ACTN</name>
<feature type="transmembrane region" description="Helical" evidence="7">
    <location>
        <begin position="298"/>
        <end position="317"/>
    </location>
</feature>
<evidence type="ECO:0000256" key="7">
    <source>
        <dbReference type="RuleBase" id="RU363032"/>
    </source>
</evidence>
<dbReference type="InterPro" id="IPR035906">
    <property type="entry name" value="MetI-like_sf"/>
</dbReference>
<dbReference type="GO" id="GO:0055085">
    <property type="term" value="P:transmembrane transport"/>
    <property type="evidence" value="ECO:0007669"/>
    <property type="project" value="InterPro"/>
</dbReference>
<feature type="transmembrane region" description="Helical" evidence="7">
    <location>
        <begin position="132"/>
        <end position="149"/>
    </location>
</feature>
<dbReference type="Proteomes" id="UP000460435">
    <property type="component" value="Unassembled WGS sequence"/>
</dbReference>
<keyword evidence="5 7" id="KW-1133">Transmembrane helix</keyword>
<feature type="transmembrane region" description="Helical" evidence="7">
    <location>
        <begin position="246"/>
        <end position="262"/>
    </location>
</feature>
<evidence type="ECO:0000256" key="3">
    <source>
        <dbReference type="ARBA" id="ARBA00022475"/>
    </source>
</evidence>
<dbReference type="InterPro" id="IPR050809">
    <property type="entry name" value="UgpAE/MalFG_permease"/>
</dbReference>
<evidence type="ECO:0000259" key="9">
    <source>
        <dbReference type="PROSITE" id="PS50928"/>
    </source>
</evidence>
<dbReference type="PANTHER" id="PTHR43227:SF8">
    <property type="entry name" value="DIACETYLCHITOBIOSE UPTAKE SYSTEM PERMEASE PROTEIN DASB"/>
    <property type="match status" value="1"/>
</dbReference>
<feature type="transmembrane region" description="Helical" evidence="7">
    <location>
        <begin position="99"/>
        <end position="120"/>
    </location>
</feature>
<evidence type="ECO:0000256" key="4">
    <source>
        <dbReference type="ARBA" id="ARBA00022692"/>
    </source>
</evidence>
<feature type="transmembrane region" description="Helical" evidence="7">
    <location>
        <begin position="191"/>
        <end position="212"/>
    </location>
</feature>
<feature type="transmembrane region" description="Helical" evidence="7">
    <location>
        <begin position="34"/>
        <end position="59"/>
    </location>
</feature>
<gene>
    <name evidence="10" type="ORF">F7O44_10215</name>
</gene>
<comment type="caution">
    <text evidence="10">The sequence shown here is derived from an EMBL/GenBank/DDBJ whole genome shotgun (WGS) entry which is preliminary data.</text>
</comment>
<organism evidence="10 11">
    <name type="scientific">Phytoactinopolyspora mesophila</name>
    <dbReference type="NCBI Taxonomy" id="2650750"/>
    <lineage>
        <taxon>Bacteria</taxon>
        <taxon>Bacillati</taxon>
        <taxon>Actinomycetota</taxon>
        <taxon>Actinomycetes</taxon>
        <taxon>Jiangellales</taxon>
        <taxon>Jiangellaceae</taxon>
        <taxon>Phytoactinopolyspora</taxon>
    </lineage>
</organism>
<comment type="subcellular location">
    <subcellularLocation>
        <location evidence="1 7">Cell membrane</location>
        <topology evidence="1 7">Multi-pass membrane protein</topology>
    </subcellularLocation>
</comment>
<keyword evidence="11" id="KW-1185">Reference proteome</keyword>
<accession>A0A7K3M2D1</accession>
<dbReference type="GO" id="GO:0005886">
    <property type="term" value="C:plasma membrane"/>
    <property type="evidence" value="ECO:0007669"/>
    <property type="project" value="UniProtKB-SubCell"/>
</dbReference>
<dbReference type="CDD" id="cd06261">
    <property type="entry name" value="TM_PBP2"/>
    <property type="match status" value="1"/>
</dbReference>
<evidence type="ECO:0000256" key="5">
    <source>
        <dbReference type="ARBA" id="ARBA00022989"/>
    </source>
</evidence>
<keyword evidence="4 7" id="KW-0812">Transmembrane</keyword>
<evidence type="ECO:0000313" key="11">
    <source>
        <dbReference type="Proteomes" id="UP000460435"/>
    </source>
</evidence>
<comment type="similarity">
    <text evidence="7">Belongs to the binding-protein-dependent transport system permease family.</text>
</comment>
<sequence length="326" mass="35821">MTTGVERWRGGATAPTRRRRRSEMARREDRAGRLLVTPTFLVVVAVVLVPFGATLLFAFQDLRVIDIPTMSLTDLRLTWDNFSEVTSSSGFWTAMRTTLIYAALTTIGSIGTGLVVALALRKPFRGRAIVRGLVLVPFVLPVVAAVMIWKTLLNTQYGFVNAFGQEFLGWEAPISFLATVSHEIGGVSVPMTLLVVVVFEIWKSFPLAYLFIMARLQAAQADIEEAALIDGASPLQSFRHVIAPQLYGVIALLSVLRFIWSFQNFNDIYLLTGGAGGTQVIAVRVYEEMATRANIGTASALGLVMTVVLLGFLVVYVRMSRAEVDR</sequence>
<dbReference type="Gene3D" id="1.10.3720.10">
    <property type="entry name" value="MetI-like"/>
    <property type="match status" value="1"/>
</dbReference>
<keyword evidence="3" id="KW-1003">Cell membrane</keyword>
<dbReference type="SUPFAM" id="SSF161098">
    <property type="entry name" value="MetI-like"/>
    <property type="match status" value="1"/>
</dbReference>
<evidence type="ECO:0000256" key="8">
    <source>
        <dbReference type="SAM" id="MobiDB-lite"/>
    </source>
</evidence>
<dbReference type="AlphaFoldDB" id="A0A7K3M2D1"/>
<evidence type="ECO:0000256" key="6">
    <source>
        <dbReference type="ARBA" id="ARBA00023136"/>
    </source>
</evidence>
<feature type="domain" description="ABC transmembrane type-1" evidence="9">
    <location>
        <begin position="95"/>
        <end position="316"/>
    </location>
</feature>
<protein>
    <submittedName>
        <fullName evidence="10">ABC transporter permease subunit</fullName>
    </submittedName>
</protein>
<evidence type="ECO:0000256" key="1">
    <source>
        <dbReference type="ARBA" id="ARBA00004651"/>
    </source>
</evidence>
<evidence type="ECO:0000313" key="10">
    <source>
        <dbReference type="EMBL" id="NDL57446.1"/>
    </source>
</evidence>
<dbReference type="Pfam" id="PF00528">
    <property type="entry name" value="BPD_transp_1"/>
    <property type="match status" value="1"/>
</dbReference>
<proteinExistence type="inferred from homology"/>
<dbReference type="RefSeq" id="WP_162450158.1">
    <property type="nucleotide sequence ID" value="NZ_WLZY01000003.1"/>
</dbReference>
<dbReference type="PROSITE" id="PS50928">
    <property type="entry name" value="ABC_TM1"/>
    <property type="match status" value="1"/>
</dbReference>
<dbReference type="PANTHER" id="PTHR43227">
    <property type="entry name" value="BLL4140 PROTEIN"/>
    <property type="match status" value="1"/>
</dbReference>
<feature type="region of interest" description="Disordered" evidence="8">
    <location>
        <begin position="1"/>
        <end position="25"/>
    </location>
</feature>
<evidence type="ECO:0000256" key="2">
    <source>
        <dbReference type="ARBA" id="ARBA00022448"/>
    </source>
</evidence>
<reference evidence="10 11" key="1">
    <citation type="submission" date="2019-11" db="EMBL/GenBank/DDBJ databases">
        <authorList>
            <person name="Li X.-J."/>
            <person name="Feng X.-M."/>
        </authorList>
    </citation>
    <scope>NUCLEOTIDE SEQUENCE [LARGE SCALE GENOMIC DNA]</scope>
    <source>
        <strain evidence="10 11">XMNu-373</strain>
    </source>
</reference>
<dbReference type="EMBL" id="WLZY01000003">
    <property type="protein sequence ID" value="NDL57446.1"/>
    <property type="molecule type" value="Genomic_DNA"/>
</dbReference>
<keyword evidence="6 7" id="KW-0472">Membrane</keyword>
<dbReference type="InterPro" id="IPR000515">
    <property type="entry name" value="MetI-like"/>
</dbReference>
<keyword evidence="2 7" id="KW-0813">Transport</keyword>